<keyword evidence="2" id="KW-1185">Reference proteome</keyword>
<reference evidence="1 2" key="1">
    <citation type="submission" date="2018-05" db="EMBL/GenBank/DDBJ databases">
        <title>Chitinophaga sp. K3CV102501T nov., isolated from isolated from a monsoon evergreen broad-leaved forest soil.</title>
        <authorList>
            <person name="Lv Y."/>
        </authorList>
    </citation>
    <scope>NUCLEOTIDE SEQUENCE [LARGE SCALE GENOMIC DNA]</scope>
    <source>
        <strain evidence="1 2">GDMCC 1.1325</strain>
    </source>
</reference>
<evidence type="ECO:0000313" key="2">
    <source>
        <dbReference type="Proteomes" id="UP000253410"/>
    </source>
</evidence>
<accession>A0A365Y006</accession>
<dbReference type="RefSeq" id="WP_113614552.1">
    <property type="nucleotide sequence ID" value="NZ_QFFJ01000001.1"/>
</dbReference>
<protein>
    <submittedName>
        <fullName evidence="1">Uncharacterized protein</fullName>
    </submittedName>
</protein>
<gene>
    <name evidence="1" type="ORF">DF182_04940</name>
</gene>
<organism evidence="1 2">
    <name type="scientific">Chitinophaga flava</name>
    <dbReference type="NCBI Taxonomy" id="2259036"/>
    <lineage>
        <taxon>Bacteria</taxon>
        <taxon>Pseudomonadati</taxon>
        <taxon>Bacteroidota</taxon>
        <taxon>Chitinophagia</taxon>
        <taxon>Chitinophagales</taxon>
        <taxon>Chitinophagaceae</taxon>
        <taxon>Chitinophaga</taxon>
    </lineage>
</organism>
<evidence type="ECO:0000313" key="1">
    <source>
        <dbReference type="EMBL" id="RBL91949.1"/>
    </source>
</evidence>
<proteinExistence type="predicted"/>
<comment type="caution">
    <text evidence="1">The sequence shown here is derived from an EMBL/GenBank/DDBJ whole genome shotgun (WGS) entry which is preliminary data.</text>
</comment>
<sequence length="233" mass="25815">MPDFSLLLDLDSDALQTLAHAYSSYAAYLDTGNAEDIHTIACCYMKAAAYEMLLNQSNARSLFALAAARFTQISDPYGLIAGICSYQDCPDLSITTETTPDIQFYQLLNGAFTGATVDTTAWQEPVGRLQIPFRLYADTLTDTIDQEAAQLPKVWKPLLTRMHTRPRLLSKDTARWRKLEGTITPIEPETVATCITLLRVAERQGIASDVLTSLVQAQQDNAYIAMKIGLLLR</sequence>
<dbReference type="EMBL" id="QFFJ01000001">
    <property type="protein sequence ID" value="RBL91949.1"/>
    <property type="molecule type" value="Genomic_DNA"/>
</dbReference>
<dbReference type="OrthoDB" id="671916at2"/>
<dbReference type="AlphaFoldDB" id="A0A365Y006"/>
<dbReference type="Proteomes" id="UP000253410">
    <property type="component" value="Unassembled WGS sequence"/>
</dbReference>
<name>A0A365Y006_9BACT</name>